<organism evidence="1 2">
    <name type="scientific">Yinghuangia aomiensis</name>
    <dbReference type="NCBI Taxonomy" id="676205"/>
    <lineage>
        <taxon>Bacteria</taxon>
        <taxon>Bacillati</taxon>
        <taxon>Actinomycetota</taxon>
        <taxon>Actinomycetes</taxon>
        <taxon>Kitasatosporales</taxon>
        <taxon>Streptomycetaceae</taxon>
        <taxon>Yinghuangia</taxon>
    </lineage>
</organism>
<protein>
    <recommendedName>
        <fullName evidence="3">Site-specific recombinase XerD</fullName>
    </recommendedName>
</protein>
<gene>
    <name evidence="1" type="ORF">GCM10023205_74120</name>
</gene>
<name>A0ABP9I8Z4_9ACTN</name>
<reference evidence="2" key="1">
    <citation type="journal article" date="2019" name="Int. J. Syst. Evol. Microbiol.">
        <title>The Global Catalogue of Microorganisms (GCM) 10K type strain sequencing project: providing services to taxonomists for standard genome sequencing and annotation.</title>
        <authorList>
            <consortium name="The Broad Institute Genomics Platform"/>
            <consortium name="The Broad Institute Genome Sequencing Center for Infectious Disease"/>
            <person name="Wu L."/>
            <person name="Ma J."/>
        </authorList>
    </citation>
    <scope>NUCLEOTIDE SEQUENCE [LARGE SCALE GENOMIC DNA]</scope>
    <source>
        <strain evidence="2">JCM 17986</strain>
    </source>
</reference>
<keyword evidence="2" id="KW-1185">Reference proteome</keyword>
<evidence type="ECO:0000313" key="2">
    <source>
        <dbReference type="Proteomes" id="UP001500466"/>
    </source>
</evidence>
<dbReference type="EMBL" id="BAABHS010000043">
    <property type="protein sequence ID" value="GAA4991317.1"/>
    <property type="molecule type" value="Genomic_DNA"/>
</dbReference>
<dbReference type="SUPFAM" id="SSF56349">
    <property type="entry name" value="DNA breaking-rejoining enzymes"/>
    <property type="match status" value="1"/>
</dbReference>
<dbReference type="InterPro" id="IPR011010">
    <property type="entry name" value="DNA_brk_join_enz"/>
</dbReference>
<proteinExistence type="predicted"/>
<evidence type="ECO:0000313" key="1">
    <source>
        <dbReference type="EMBL" id="GAA4991317.1"/>
    </source>
</evidence>
<accession>A0ABP9I8Z4</accession>
<dbReference type="RefSeq" id="WP_345680233.1">
    <property type="nucleotide sequence ID" value="NZ_BAABHS010000043.1"/>
</dbReference>
<sequence length="652" mass="71372">MTPSDGRAAWRRLADAIRAFVPDLTPDTADGLVAGMAPMTRTVIRGHLSRHPDALVTGSPLAPPAVQRLIRHLHDTGVAGVRVPDCPRCGRTRPLKHATTQGRVCRGCEGTLAAHRNPGICGACGETRPRPDGTTCRRCRARATAAHRTCTQCGKPADLDPCHTCRPRPLVVCALCGTRATCCARWPLGPVCKPCYRGTRSNPGPCPGCGTVRALIAVLDHRRTCAECAGHRDPYRCRRCGDTRRTRVRGLCDRCAVDDRLAALFDPLPAAAAAELRPLREALASSDRPAAVLAWLQLSASAPLLGRLAATGRPLGHDDLDTATGTAPTATVDYLRKILVTAAVLPPRDEHLTRVARHLDRLLARHPEHALLLRPWVRWSVLPRMRRRAADRGPTAAQAARAAYTRIDTAAAFLSWTGRHGMLLEQVTQDHVDRWLTEGASTRYELRDFLTWTNRHDRSRGLDVPVRTKKPVAPLDDHSHWELLQQCLHDDELPTAVRVAGAVVLLFGQRLTRIAALTTDHLVEAPEPRLILDRIPIHVPPMLGVLLNTLANTAVRTGWALPPTGQRWLFPGTHPGEHRSAPTLRCDLKAHGIKVLPARATALVHLAQDLPPAVLADLLGMHPVTANRWRQRASTDWAAYLQTRRGQTPGPR</sequence>
<comment type="caution">
    <text evidence="1">The sequence shown here is derived from an EMBL/GenBank/DDBJ whole genome shotgun (WGS) entry which is preliminary data.</text>
</comment>
<evidence type="ECO:0008006" key="3">
    <source>
        <dbReference type="Google" id="ProtNLM"/>
    </source>
</evidence>
<dbReference type="Proteomes" id="UP001500466">
    <property type="component" value="Unassembled WGS sequence"/>
</dbReference>